<dbReference type="OrthoDB" id="8560395at2"/>
<gene>
    <name evidence="2" type="ordered locus">ECL_00430</name>
</gene>
<keyword evidence="1" id="KW-0732">Signal</keyword>
<dbReference type="KEGG" id="enc:ECL_00430"/>
<dbReference type="Pfam" id="PF11072">
    <property type="entry name" value="DUF2859"/>
    <property type="match status" value="1"/>
</dbReference>
<evidence type="ECO:0000313" key="3">
    <source>
        <dbReference type="Proteomes" id="UP000002363"/>
    </source>
</evidence>
<dbReference type="RefSeq" id="WP_013095168.1">
    <property type="nucleotide sequence ID" value="NC_014121.1"/>
</dbReference>
<name>A0A0H3CFT9_ENTCC</name>
<protein>
    <recommendedName>
        <fullName evidence="4">Integrating conjugative element protein</fullName>
    </recommendedName>
</protein>
<sequence>MKNTLRYTLVFTLFSGLLTSAFSASATLTVVGDLGGESTGPLFDAINAGPGQSATESPVLPPPPASLSLSDMLPVSTPEMSPGAVAARPLNLPGMPPVFVLGDDASSRHWLTHHATTLSRMQATGMVISVRDEQGLNALRQLAPGVAMVPVSGGDLARRLALTHYPALITATGISQ</sequence>
<keyword evidence="3" id="KW-1185">Reference proteome</keyword>
<evidence type="ECO:0000313" key="2">
    <source>
        <dbReference type="EMBL" id="ADF59996.1"/>
    </source>
</evidence>
<organism evidence="2 3">
    <name type="scientific">Enterobacter cloacae subsp. cloacae (strain ATCC 13047 / DSM 30054 / NBRC 13535 / NCTC 10005 / WDCM 00083 / NCDC 279-56)</name>
    <dbReference type="NCBI Taxonomy" id="716541"/>
    <lineage>
        <taxon>Bacteria</taxon>
        <taxon>Pseudomonadati</taxon>
        <taxon>Pseudomonadota</taxon>
        <taxon>Gammaproteobacteria</taxon>
        <taxon>Enterobacterales</taxon>
        <taxon>Enterobacteriaceae</taxon>
        <taxon>Enterobacter</taxon>
        <taxon>Enterobacter cloacae complex</taxon>
    </lineage>
</organism>
<dbReference type="PATRIC" id="fig|716541.4.peg.713"/>
<dbReference type="AlphaFoldDB" id="A0A0H3CFT9"/>
<dbReference type="HOGENOM" id="CLU_119102_0_0_6"/>
<feature type="signal peptide" evidence="1">
    <location>
        <begin position="1"/>
        <end position="26"/>
    </location>
</feature>
<reference evidence="2 3" key="1">
    <citation type="journal article" date="2010" name="J. Bacteriol.">
        <title>Complete genome sequence of Enterobacter cloacae subsp. cloacae type strain ATCC 13047.</title>
        <authorList>
            <person name="Ren Y."/>
            <person name="Ren Y."/>
            <person name="Zhou Z."/>
            <person name="Guo X."/>
            <person name="Li Y."/>
            <person name="Feng L."/>
            <person name="Wang L."/>
        </authorList>
    </citation>
    <scope>NUCLEOTIDE SEQUENCE [LARGE SCALE GENOMIC DNA]</scope>
    <source>
        <strain evidence="3">ATCC 13047 / DSM 30054 / NBRC 13535 / NCTC 10005 / WDCM 00083 / NCDC 279-56</strain>
    </source>
</reference>
<evidence type="ECO:0008006" key="4">
    <source>
        <dbReference type="Google" id="ProtNLM"/>
    </source>
</evidence>
<dbReference type="InterPro" id="IPR021300">
    <property type="entry name" value="Integr_conj_element_PFL4695"/>
</dbReference>
<dbReference type="EMBL" id="CP001918">
    <property type="protein sequence ID" value="ADF59996.1"/>
    <property type="molecule type" value="Genomic_DNA"/>
</dbReference>
<proteinExistence type="predicted"/>
<dbReference type="EnsemblBacteria" id="ADF59996">
    <property type="protein sequence ID" value="ADF59996"/>
    <property type="gene ID" value="ECL_00430"/>
</dbReference>
<feature type="chain" id="PRO_5002606136" description="Integrating conjugative element protein" evidence="1">
    <location>
        <begin position="27"/>
        <end position="176"/>
    </location>
</feature>
<accession>A0A0H3CFT9</accession>
<dbReference type="STRING" id="716541.ECL_00430"/>
<dbReference type="Proteomes" id="UP000002363">
    <property type="component" value="Chromosome"/>
</dbReference>
<dbReference type="eggNOG" id="COG3279">
    <property type="taxonomic scope" value="Bacteria"/>
</dbReference>
<evidence type="ECO:0000256" key="1">
    <source>
        <dbReference type="SAM" id="SignalP"/>
    </source>
</evidence>
<dbReference type="NCBIfam" id="TIGR03765">
    <property type="entry name" value="ICE_PFL_4695"/>
    <property type="match status" value="1"/>
</dbReference>